<evidence type="ECO:0000313" key="1">
    <source>
        <dbReference type="EMBL" id="CAE6486935.1"/>
    </source>
</evidence>
<dbReference type="EMBL" id="CAJNAQ010000002">
    <property type="protein sequence ID" value="CAE6486935.1"/>
    <property type="molecule type" value="Genomic_DNA"/>
</dbReference>
<protein>
    <submittedName>
        <fullName evidence="1">Uncharacterized protein</fullName>
    </submittedName>
</protein>
<dbReference type="Proteomes" id="UP000655759">
    <property type="component" value="Unassembled WGS sequence"/>
</dbReference>
<sequence>MGRSKANHIVTCSHEAISIRENGSYDDEYNQKGQDTAIPTQTLKSRVHGLAAPDGIVPLA</sequence>
<proteinExistence type="predicted"/>
<evidence type="ECO:0000313" key="2">
    <source>
        <dbReference type="Proteomes" id="UP000655759"/>
    </source>
</evidence>
<comment type="caution">
    <text evidence="1">The sequence shown here is derived from an EMBL/GenBank/DDBJ whole genome shotgun (WGS) entry which is preliminary data.</text>
</comment>
<organism evidence="1 2">
    <name type="scientific">Candidatus Nitrosotenuis uzonensis</name>
    <dbReference type="NCBI Taxonomy" id="1407055"/>
    <lineage>
        <taxon>Archaea</taxon>
        <taxon>Nitrososphaerota</taxon>
        <taxon>Candidatus Nitrosotenuis</taxon>
    </lineage>
</organism>
<gene>
    <name evidence="1" type="ORF">NUZ5A_20233</name>
</gene>
<dbReference type="AlphaFoldDB" id="A0A812F2B9"/>
<accession>A0A812F2B9</accession>
<dbReference type="RefSeq" id="WP_205097910.1">
    <property type="nucleotide sequence ID" value="NZ_CAJNAQ010000002.1"/>
</dbReference>
<reference evidence="1" key="1">
    <citation type="submission" date="2021-02" db="EMBL/GenBank/DDBJ databases">
        <authorList>
            <person name="Han P."/>
        </authorList>
    </citation>
    <scope>NUCLEOTIDE SEQUENCE</scope>
    <source>
        <strain evidence="1">Candidatus Nitrosotenuis uzonensis 5A</strain>
    </source>
</reference>
<name>A0A812F2B9_9ARCH</name>